<dbReference type="InterPro" id="IPR049453">
    <property type="entry name" value="Memb_transporter_dom"/>
</dbReference>
<feature type="transmembrane region" description="Helical" evidence="5">
    <location>
        <begin position="69"/>
        <end position="87"/>
    </location>
</feature>
<keyword evidence="3 5" id="KW-1133">Transmembrane helix</keyword>
<evidence type="ECO:0000256" key="3">
    <source>
        <dbReference type="ARBA" id="ARBA00022989"/>
    </source>
</evidence>
<evidence type="ECO:0000256" key="4">
    <source>
        <dbReference type="ARBA" id="ARBA00023136"/>
    </source>
</evidence>
<feature type="transmembrane region" description="Helical" evidence="5">
    <location>
        <begin position="20"/>
        <end position="38"/>
    </location>
</feature>
<feature type="transmembrane region" description="Helical" evidence="5">
    <location>
        <begin position="139"/>
        <end position="161"/>
    </location>
</feature>
<sequence length="364" mass="39036">MRPELLRREGRQAYERLRNYLVIAVQAGVAAGLSWFIANDVLQHSQALFAPAASIGTIAAAHGNRIRRAVELIAGVVVGVLTGQLIIEVIGTGPVQTGLIVAFAISSAAVIRGNGAVMVHAGSTAVLLGTLTAEQPHLAAARTVNGLIGVLVAVAVALLVLPANPVRVVHRAAGPTLDLFARNLTAVAQALKQRDLQQAENAWQRLVAAEEERNQTVEMVAAAAEIVKLSPWRRRQVTVMRRYEHASEHLQHAYSNSREVAHWIASTVRQREPFPPSLPASIEHLGQAVRLLHRDYLAGREPDLARARACQAVEDVDRACAEELEFCGRVLASRLRLAISDVLQATGVPKAEANHTVGLSSGAT</sequence>
<accession>A0ABZ1S8F7</accession>
<evidence type="ECO:0000313" key="8">
    <source>
        <dbReference type="Proteomes" id="UP001432190"/>
    </source>
</evidence>
<proteinExistence type="predicted"/>
<protein>
    <submittedName>
        <fullName evidence="7">FUSC family protein</fullName>
    </submittedName>
</protein>
<dbReference type="Pfam" id="PF13515">
    <property type="entry name" value="FUSC_2"/>
    <property type="match status" value="1"/>
</dbReference>
<dbReference type="Proteomes" id="UP001432190">
    <property type="component" value="Chromosome"/>
</dbReference>
<evidence type="ECO:0000256" key="5">
    <source>
        <dbReference type="SAM" id="Phobius"/>
    </source>
</evidence>
<organism evidence="7 8">
    <name type="scientific">Micromonospora globbae</name>
    <dbReference type="NCBI Taxonomy" id="1894969"/>
    <lineage>
        <taxon>Bacteria</taxon>
        <taxon>Bacillati</taxon>
        <taxon>Actinomycetota</taxon>
        <taxon>Actinomycetes</taxon>
        <taxon>Micromonosporales</taxon>
        <taxon>Micromonosporaceae</taxon>
        <taxon>Micromonospora</taxon>
    </lineage>
</organism>
<keyword evidence="2 5" id="KW-0812">Transmembrane</keyword>
<evidence type="ECO:0000259" key="6">
    <source>
        <dbReference type="Pfam" id="PF13515"/>
    </source>
</evidence>
<feature type="transmembrane region" description="Helical" evidence="5">
    <location>
        <begin position="44"/>
        <end position="62"/>
    </location>
</feature>
<dbReference type="RefSeq" id="WP_328852265.1">
    <property type="nucleotide sequence ID" value="NZ_CP108084.1"/>
</dbReference>
<evidence type="ECO:0000256" key="2">
    <source>
        <dbReference type="ARBA" id="ARBA00022692"/>
    </source>
</evidence>
<feature type="transmembrane region" description="Helical" evidence="5">
    <location>
        <begin position="116"/>
        <end position="133"/>
    </location>
</feature>
<dbReference type="EMBL" id="CP108084">
    <property type="protein sequence ID" value="WUP50756.1"/>
    <property type="molecule type" value="Genomic_DNA"/>
</dbReference>
<evidence type="ECO:0000313" key="7">
    <source>
        <dbReference type="EMBL" id="WUP50756.1"/>
    </source>
</evidence>
<keyword evidence="4 5" id="KW-0472">Membrane</keyword>
<name>A0ABZ1S8F7_9ACTN</name>
<evidence type="ECO:0000256" key="1">
    <source>
        <dbReference type="ARBA" id="ARBA00004141"/>
    </source>
</evidence>
<comment type="subcellular location">
    <subcellularLocation>
        <location evidence="1">Membrane</location>
        <topology evidence="1">Multi-pass membrane protein</topology>
    </subcellularLocation>
</comment>
<reference evidence="7" key="1">
    <citation type="submission" date="2022-10" db="EMBL/GenBank/DDBJ databases">
        <title>The complete genomes of actinobacterial strains from the NBC collection.</title>
        <authorList>
            <person name="Joergensen T.S."/>
            <person name="Alvarez Arevalo M."/>
            <person name="Sterndorff E.B."/>
            <person name="Faurdal D."/>
            <person name="Vuksanovic O."/>
            <person name="Mourched A.-S."/>
            <person name="Charusanti P."/>
            <person name="Shaw S."/>
            <person name="Blin K."/>
            <person name="Weber T."/>
        </authorList>
    </citation>
    <scope>NUCLEOTIDE SEQUENCE</scope>
    <source>
        <strain evidence="7">NBC_00256</strain>
    </source>
</reference>
<feature type="domain" description="Integral membrane bound transporter" evidence="6">
    <location>
        <begin position="34"/>
        <end position="156"/>
    </location>
</feature>
<keyword evidence="8" id="KW-1185">Reference proteome</keyword>
<gene>
    <name evidence="7" type="ORF">OG994_04365</name>
</gene>